<keyword evidence="2" id="KW-1185">Reference proteome</keyword>
<reference evidence="1 2" key="1">
    <citation type="submission" date="2020-07" db="EMBL/GenBank/DDBJ databases">
        <title>Novel species isolated from subtropical streams in China.</title>
        <authorList>
            <person name="Lu H."/>
        </authorList>
    </citation>
    <scope>NUCLEOTIDE SEQUENCE [LARGE SCALE GENOMIC DNA]</scope>
    <source>
        <strain evidence="1 2">LX47W</strain>
    </source>
</reference>
<gene>
    <name evidence="1" type="ORF">H3H39_07860</name>
</gene>
<proteinExistence type="predicted"/>
<dbReference type="EMBL" id="JACEZU010000003">
    <property type="protein sequence ID" value="MBA5686969.1"/>
    <property type="molecule type" value="Genomic_DNA"/>
</dbReference>
<comment type="caution">
    <text evidence="1">The sequence shown here is derived from an EMBL/GenBank/DDBJ whole genome shotgun (WGS) entry which is preliminary data.</text>
</comment>
<dbReference type="RefSeq" id="WP_182152811.1">
    <property type="nucleotide sequence ID" value="NZ_JACEZU010000003.1"/>
</dbReference>
<dbReference type="Proteomes" id="UP000573499">
    <property type="component" value="Unassembled WGS sequence"/>
</dbReference>
<evidence type="ECO:0000313" key="2">
    <source>
        <dbReference type="Proteomes" id="UP000573499"/>
    </source>
</evidence>
<organism evidence="1 2">
    <name type="scientific">Rugamonas apoptosis</name>
    <dbReference type="NCBI Taxonomy" id="2758570"/>
    <lineage>
        <taxon>Bacteria</taxon>
        <taxon>Pseudomonadati</taxon>
        <taxon>Pseudomonadota</taxon>
        <taxon>Betaproteobacteria</taxon>
        <taxon>Burkholderiales</taxon>
        <taxon>Oxalobacteraceae</taxon>
        <taxon>Telluria group</taxon>
        <taxon>Rugamonas</taxon>
    </lineage>
</organism>
<evidence type="ECO:0000313" key="1">
    <source>
        <dbReference type="EMBL" id="MBA5686969.1"/>
    </source>
</evidence>
<name>A0A7W2F8H2_9BURK</name>
<accession>A0A7W2F8H2</accession>
<protein>
    <submittedName>
        <fullName evidence="1">Uncharacterized protein</fullName>
    </submittedName>
</protein>
<sequence>MTTLVSGALLDGALTGQLNTVNHVKNMTVCTSSALVGTVSINGNGLAFTSTGGLNGVQSVAADVWGPAFFTLSNAADVGKVQVTWTLP</sequence>
<dbReference type="AlphaFoldDB" id="A0A7W2F8H2"/>